<dbReference type="EMBL" id="KV918807">
    <property type="protein sequence ID" value="OSX78701.1"/>
    <property type="molecule type" value="Genomic_DNA"/>
</dbReference>
<name>A0A1X6PCU5_PORUM</name>
<feature type="region of interest" description="Disordered" evidence="1">
    <location>
        <begin position="158"/>
        <end position="185"/>
    </location>
</feature>
<evidence type="ECO:0000313" key="2">
    <source>
        <dbReference type="EMBL" id="OSX78701.1"/>
    </source>
</evidence>
<proteinExistence type="predicted"/>
<dbReference type="AlphaFoldDB" id="A0A1X6PCU5"/>
<feature type="compositionally biased region" description="Low complexity" evidence="1">
    <location>
        <begin position="166"/>
        <end position="176"/>
    </location>
</feature>
<feature type="region of interest" description="Disordered" evidence="1">
    <location>
        <begin position="254"/>
        <end position="356"/>
    </location>
</feature>
<keyword evidence="3" id="KW-1185">Reference proteome</keyword>
<sequence>MVGTAAAHGGLAAHPLRAATHVQGGGGGALTVSAPWRAALPGPLALLGYVKARTGSGGAAARGIGRRGRARVAAAPPRRAHGGRRAAAPGGARRATGRFVGGDATRRARGGRGGDGALSVWRRDVPALAVRHCRRRVLMAKRWWRRWGIRGTPVGGGRMAADGHVRGTAARGGMRSSGRRGGRRARVPAWWGTRPRRARCALAGVPSVVVGGPAGRHPAAAAATRGGRASAGGIRRRQLLIDIRLPACVRSPQAPLQRTVPHPLPPTPSARRRSPWHASFPPPPSGLVGVPRHPPRCPRGHLPAGVGRCGPPTASRRRRLAPARPTRSPAPFGRPPPGANAPGFTTPTPPVHRRRGRSGDAVTYLCCVDPSLGFCAPVGVEHTRWGEVCTYNWRALDGGFQCCFRAADGRAEGPLPGGVFGGTRPPPRLTVVCRRVFKSCAPARAAAAAAAPPAASLPATRPARVGVEVAGRCGSWDGATYTKCEVLECPTRGRAGRGKVRLTACQLWGTPAQCCMEHKEWWRRNQCCRKCRVPGRRPSSMGCCFPGTRPGRRRRAAKEPTGKRTAQRT</sequence>
<feature type="compositionally biased region" description="Low complexity" evidence="1">
    <location>
        <begin position="85"/>
        <end position="98"/>
    </location>
</feature>
<protein>
    <submittedName>
        <fullName evidence="2">Uncharacterized protein</fullName>
    </submittedName>
</protein>
<feature type="region of interest" description="Disordered" evidence="1">
    <location>
        <begin position="58"/>
        <end position="98"/>
    </location>
</feature>
<reference evidence="2 3" key="1">
    <citation type="submission" date="2017-03" db="EMBL/GenBank/DDBJ databases">
        <title>WGS assembly of Porphyra umbilicalis.</title>
        <authorList>
            <person name="Brawley S.H."/>
            <person name="Blouin N.A."/>
            <person name="Ficko-Blean E."/>
            <person name="Wheeler G.L."/>
            <person name="Lohr M."/>
            <person name="Goodson H.V."/>
            <person name="Jenkins J.W."/>
            <person name="Blaby-Haas C.E."/>
            <person name="Helliwell K.E."/>
            <person name="Chan C."/>
            <person name="Marriage T."/>
            <person name="Bhattacharya D."/>
            <person name="Klein A.S."/>
            <person name="Badis Y."/>
            <person name="Brodie J."/>
            <person name="Cao Y."/>
            <person name="Collen J."/>
            <person name="Dittami S.M."/>
            <person name="Gachon C.M."/>
            <person name="Green B.R."/>
            <person name="Karpowicz S."/>
            <person name="Kim J.W."/>
            <person name="Kudahl U."/>
            <person name="Lin S."/>
            <person name="Michel G."/>
            <person name="Mittag M."/>
            <person name="Olson B.J."/>
            <person name="Pangilinan J."/>
            <person name="Peng Y."/>
            <person name="Qiu H."/>
            <person name="Shu S."/>
            <person name="Singer J.T."/>
            <person name="Smith A.G."/>
            <person name="Sprecher B.N."/>
            <person name="Wagner V."/>
            <person name="Wang W."/>
            <person name="Wang Z.-Y."/>
            <person name="Yan J."/>
            <person name="Yarish C."/>
            <person name="Zoeuner-Riek S."/>
            <person name="Zhuang Y."/>
            <person name="Zou Y."/>
            <person name="Lindquist E.A."/>
            <person name="Grimwood J."/>
            <person name="Barry K."/>
            <person name="Rokhsar D.S."/>
            <person name="Schmutz J."/>
            <person name="Stiller J.W."/>
            <person name="Grossman A.R."/>
            <person name="Prochnik S.E."/>
        </authorList>
    </citation>
    <scope>NUCLEOTIDE SEQUENCE [LARGE SCALE GENOMIC DNA]</scope>
    <source>
        <strain evidence="2">4086291</strain>
    </source>
</reference>
<evidence type="ECO:0000313" key="3">
    <source>
        <dbReference type="Proteomes" id="UP000218209"/>
    </source>
</evidence>
<organism evidence="2 3">
    <name type="scientific">Porphyra umbilicalis</name>
    <name type="common">Purple laver</name>
    <name type="synonym">Red alga</name>
    <dbReference type="NCBI Taxonomy" id="2786"/>
    <lineage>
        <taxon>Eukaryota</taxon>
        <taxon>Rhodophyta</taxon>
        <taxon>Bangiophyceae</taxon>
        <taxon>Bangiales</taxon>
        <taxon>Bangiaceae</taxon>
        <taxon>Porphyra</taxon>
    </lineage>
</organism>
<accession>A0A1X6PCU5</accession>
<feature type="compositionally biased region" description="Low complexity" evidence="1">
    <location>
        <begin position="322"/>
        <end position="331"/>
    </location>
</feature>
<gene>
    <name evidence="2" type="ORF">BU14_0103s0044</name>
</gene>
<dbReference type="Proteomes" id="UP000218209">
    <property type="component" value="Unassembled WGS sequence"/>
</dbReference>
<feature type="region of interest" description="Disordered" evidence="1">
    <location>
        <begin position="547"/>
        <end position="569"/>
    </location>
</feature>
<evidence type="ECO:0000256" key="1">
    <source>
        <dbReference type="SAM" id="MobiDB-lite"/>
    </source>
</evidence>